<dbReference type="STRING" id="1262585.BJI46_03825"/>
<dbReference type="GO" id="GO:0009279">
    <property type="term" value="C:cell outer membrane"/>
    <property type="evidence" value="ECO:0007669"/>
    <property type="project" value="UniProtKB-SubCell"/>
</dbReference>
<dbReference type="Proteomes" id="UP000185895">
    <property type="component" value="Unassembled WGS sequence"/>
</dbReference>
<feature type="transmembrane region" description="Helical" evidence="4">
    <location>
        <begin position="20"/>
        <end position="39"/>
    </location>
</feature>
<protein>
    <submittedName>
        <fullName evidence="5">Uncharacterized protein</fullName>
    </submittedName>
</protein>
<evidence type="ECO:0000313" key="6">
    <source>
        <dbReference type="Proteomes" id="UP000185895"/>
    </source>
</evidence>
<evidence type="ECO:0000256" key="1">
    <source>
        <dbReference type="ARBA" id="ARBA00004442"/>
    </source>
</evidence>
<organism evidence="5 6">
    <name type="scientific">Acinetobacter qingfengensis</name>
    <dbReference type="NCBI Taxonomy" id="1262585"/>
    <lineage>
        <taxon>Bacteria</taxon>
        <taxon>Pseudomonadati</taxon>
        <taxon>Pseudomonadota</taxon>
        <taxon>Gammaproteobacteria</taxon>
        <taxon>Moraxellales</taxon>
        <taxon>Moraxellaceae</taxon>
        <taxon>Acinetobacter</taxon>
    </lineage>
</organism>
<keyword evidence="4" id="KW-1133">Transmembrane helix</keyword>
<evidence type="ECO:0000313" key="5">
    <source>
        <dbReference type="EMBL" id="OEY94476.1"/>
    </source>
</evidence>
<evidence type="ECO:0000256" key="2">
    <source>
        <dbReference type="ARBA" id="ARBA00023136"/>
    </source>
</evidence>
<dbReference type="EMBL" id="MKKK01000034">
    <property type="protein sequence ID" value="OEY94476.1"/>
    <property type="molecule type" value="Genomic_DNA"/>
</dbReference>
<sequence length="481" mass="54717">MEKAFSMQTTFDFDWKKLKYWIAVSMCHGLVLFIAFTSLRVPSADVQKKSATQSIKVSLISLEKKIEQQLEPSVDSLEKQQKQSPATATVCTTGDEWCLDGEQYVGSRFLYPAKTINDDYTNYAIYLQDSMTWGRLELTPGVRVSMDDFLGNLNIAPRFAISYDVFGDRSSRIFAGANRYYAGNILAYKLRDGIGERYSQTRSSASANWVTTGPTTLTANRYTMSELDTPFSDELNIGIAQRVWDTIWTLKYVHRNGRDQFSRTSETIEGVTYRVMDNSGRTKGETVSLTIEPISPFKFKYGTVDWEIGANYSNNKSSSNNWNTAAYDDNPTYSKVIYKDELLDLDDAPAWDFGTPWNAFLRIDTTIPKWHLNWTQRLGYTAGYRGYTTSTIACSSSYSACGDYTGSATLYEEKQYDDYFSYDWRFNWSYPVGKYQSLAVSLDVLNVFDTTIETAKSGTTSTAPVSYKTGRQFWLGLSYNW</sequence>
<evidence type="ECO:0000256" key="4">
    <source>
        <dbReference type="SAM" id="Phobius"/>
    </source>
</evidence>
<gene>
    <name evidence="5" type="ORF">BJI46_03825</name>
</gene>
<dbReference type="OrthoDB" id="9766643at2"/>
<comment type="subcellular location">
    <subcellularLocation>
        <location evidence="1">Cell outer membrane</location>
    </subcellularLocation>
</comment>
<comment type="caution">
    <text evidence="5">The sequence shown here is derived from an EMBL/GenBank/DDBJ whole genome shotgun (WGS) entry which is preliminary data.</text>
</comment>
<reference evidence="5 6" key="1">
    <citation type="submission" date="2016-09" db="EMBL/GenBank/DDBJ databases">
        <authorList>
            <person name="Capua I."/>
            <person name="De Benedictis P."/>
            <person name="Joannis T."/>
            <person name="Lombin L.H."/>
            <person name="Cattoli G."/>
        </authorList>
    </citation>
    <scope>NUCLEOTIDE SEQUENCE [LARGE SCALE GENOMIC DNA]</scope>
    <source>
        <strain evidence="5 6">ANC 4671</strain>
    </source>
</reference>
<name>A0A1E7R587_9GAMM</name>
<dbReference type="InterPro" id="IPR036942">
    <property type="entry name" value="Beta-barrel_TonB_sf"/>
</dbReference>
<keyword evidence="2 4" id="KW-0472">Membrane</keyword>
<keyword evidence="3" id="KW-0998">Cell outer membrane</keyword>
<dbReference type="AlphaFoldDB" id="A0A1E7R587"/>
<keyword evidence="6" id="KW-1185">Reference proteome</keyword>
<dbReference type="SUPFAM" id="SSF56935">
    <property type="entry name" value="Porins"/>
    <property type="match status" value="1"/>
</dbReference>
<keyword evidence="4" id="KW-0812">Transmembrane</keyword>
<evidence type="ECO:0000256" key="3">
    <source>
        <dbReference type="ARBA" id="ARBA00023237"/>
    </source>
</evidence>
<accession>A0A1E7R587</accession>
<proteinExistence type="predicted"/>
<dbReference type="Gene3D" id="2.40.170.20">
    <property type="entry name" value="TonB-dependent receptor, beta-barrel domain"/>
    <property type="match status" value="1"/>
</dbReference>